<evidence type="ECO:0000256" key="14">
    <source>
        <dbReference type="PIRSR" id="PIRSR001461-3"/>
    </source>
</evidence>
<dbReference type="InterPro" id="IPR011060">
    <property type="entry name" value="RibuloseP-bd_barrel"/>
</dbReference>
<accession>B0P6C7</accession>
<feature type="binding site" evidence="10 13">
    <location>
        <position position="36"/>
    </location>
    <ligand>
        <name>a divalent metal cation</name>
        <dbReference type="ChEBI" id="CHEBI:60240"/>
    </ligand>
</feature>
<keyword evidence="13" id="KW-0170">Cobalt</keyword>
<reference evidence="15" key="1">
    <citation type="submission" date="2007-11" db="EMBL/GenBank/DDBJ databases">
        <authorList>
            <person name="Fulton L."/>
            <person name="Clifton S."/>
            <person name="Fulton B."/>
            <person name="Xu J."/>
            <person name="Minx P."/>
            <person name="Pepin K.H."/>
            <person name="Johnson M."/>
            <person name="Thiruvilangam P."/>
            <person name="Bhonagiri V."/>
            <person name="Nash W.E."/>
            <person name="Mardis E.R."/>
            <person name="Wilson R.K."/>
        </authorList>
    </citation>
    <scope>NUCLEOTIDE SEQUENCE [LARGE SCALE GENOMIC DNA]</scope>
    <source>
        <strain evidence="15">DSM 17241</strain>
    </source>
</reference>
<dbReference type="SUPFAM" id="SSF51366">
    <property type="entry name" value="Ribulose-phoshate binding barrel"/>
    <property type="match status" value="1"/>
</dbReference>
<dbReference type="STRING" id="169435.ERS852551_00508"/>
<feature type="binding site" evidence="10 13">
    <location>
        <position position="176"/>
    </location>
    <ligand>
        <name>a divalent metal cation</name>
        <dbReference type="ChEBI" id="CHEBI:60240"/>
    </ligand>
</feature>
<keyword evidence="9 10" id="KW-0413">Isomerase</keyword>
<dbReference type="HAMAP" id="MF_02227">
    <property type="entry name" value="RPE"/>
    <property type="match status" value="1"/>
</dbReference>
<dbReference type="FunFam" id="3.20.20.70:FF:000004">
    <property type="entry name" value="Ribulose-phosphate 3-epimerase"/>
    <property type="match status" value="1"/>
</dbReference>
<comment type="function">
    <text evidence="10">Catalyzes the reversible epimerization of D-ribulose 5-phosphate to D-xylulose 5-phosphate.</text>
</comment>
<evidence type="ECO:0000256" key="6">
    <source>
        <dbReference type="ARBA" id="ARBA00009541"/>
    </source>
</evidence>
<keyword evidence="16" id="KW-1185">Reference proteome</keyword>
<feature type="binding site" evidence="10 14">
    <location>
        <begin position="143"/>
        <end position="146"/>
    </location>
    <ligand>
        <name>substrate</name>
    </ligand>
</feature>
<evidence type="ECO:0000256" key="7">
    <source>
        <dbReference type="ARBA" id="ARBA00013188"/>
    </source>
</evidence>
<dbReference type="InterPro" id="IPR000056">
    <property type="entry name" value="Ribul_P_3_epim-like"/>
</dbReference>
<evidence type="ECO:0000256" key="8">
    <source>
        <dbReference type="ARBA" id="ARBA00022723"/>
    </source>
</evidence>
<sequence length="221" mass="23542">MNMMKIAPSILACDFAALGAEVAAMHNAGADLIHVDVMDGHFVPNISLGLPVVASLRKATDAVLDVHLMISDPLTYAPQFCDKGADIVVFHAESDSEPQAVIDAIRAKGKKCGISIKPKTPADVVFPYLDQLDMVLVMTVEPGFGGQKFMEDMCPKIEAVRRECDRRGLSTDIEVDGGIDLKTIGKTVRAGANVFVAGSALFGKPDYAAAVRDLRAAAQRS</sequence>
<evidence type="ECO:0000256" key="5">
    <source>
        <dbReference type="ARBA" id="ARBA00001954"/>
    </source>
</evidence>
<keyword evidence="13" id="KW-0862">Zinc</keyword>
<dbReference type="EMBL" id="ABGD02000005">
    <property type="protein sequence ID" value="EDS12752.1"/>
    <property type="molecule type" value="Genomic_DNA"/>
</dbReference>
<evidence type="ECO:0000256" key="1">
    <source>
        <dbReference type="ARBA" id="ARBA00001782"/>
    </source>
</evidence>
<organism evidence="15 16">
    <name type="scientific">Anaerotruncus colihominis DSM 17241</name>
    <dbReference type="NCBI Taxonomy" id="445972"/>
    <lineage>
        <taxon>Bacteria</taxon>
        <taxon>Bacillati</taxon>
        <taxon>Bacillota</taxon>
        <taxon>Clostridia</taxon>
        <taxon>Eubacteriales</taxon>
        <taxon>Oscillospiraceae</taxon>
        <taxon>Anaerotruncus</taxon>
    </lineage>
</organism>
<evidence type="ECO:0000256" key="4">
    <source>
        <dbReference type="ARBA" id="ARBA00001947"/>
    </source>
</evidence>
<feature type="active site" description="Proton acceptor" evidence="10 12">
    <location>
        <position position="36"/>
    </location>
</feature>
<evidence type="ECO:0000256" key="10">
    <source>
        <dbReference type="HAMAP-Rule" id="MF_02227"/>
    </source>
</evidence>
<dbReference type="GO" id="GO:0004750">
    <property type="term" value="F:D-ribulose-phosphate 3-epimerase activity"/>
    <property type="evidence" value="ECO:0007669"/>
    <property type="project" value="UniProtKB-UniRule"/>
</dbReference>
<comment type="cofactor">
    <cofactor evidence="3">
        <name>Co(2+)</name>
        <dbReference type="ChEBI" id="CHEBI:48828"/>
    </cofactor>
</comment>
<proteinExistence type="inferred from homology"/>
<dbReference type="Gene3D" id="3.20.20.70">
    <property type="entry name" value="Aldolase class I"/>
    <property type="match status" value="1"/>
</dbReference>
<reference evidence="15" key="2">
    <citation type="submission" date="2013-09" db="EMBL/GenBank/DDBJ databases">
        <title>Draft genome sequence of Anaerotruncus colihominis(DSM 17241).</title>
        <authorList>
            <person name="Sudarsanam P."/>
            <person name="Ley R."/>
            <person name="Guruge J."/>
            <person name="Turnbaugh P.J."/>
            <person name="Mahowald M."/>
            <person name="Liep D."/>
            <person name="Gordon J."/>
        </authorList>
    </citation>
    <scope>NUCLEOTIDE SEQUENCE</scope>
    <source>
        <strain evidence="15">DSM 17241</strain>
    </source>
</reference>
<feature type="binding site" evidence="10 13">
    <location>
        <position position="67"/>
    </location>
    <ligand>
        <name>a divalent metal cation</name>
        <dbReference type="ChEBI" id="CHEBI:60240"/>
    </ligand>
</feature>
<protein>
    <recommendedName>
        <fullName evidence="7 10">Ribulose-phosphate 3-epimerase</fullName>
        <ecNumber evidence="7 10">5.1.3.1</ecNumber>
    </recommendedName>
</protein>
<dbReference type="Proteomes" id="UP000003803">
    <property type="component" value="Unassembled WGS sequence"/>
</dbReference>
<feature type="binding site" evidence="10 13">
    <location>
        <position position="34"/>
    </location>
    <ligand>
        <name>a divalent metal cation</name>
        <dbReference type="ChEBI" id="CHEBI:60240"/>
    </ligand>
</feature>
<gene>
    <name evidence="10 15" type="primary">rpe</name>
    <name evidence="15" type="ORF">ANACOL_00303</name>
</gene>
<dbReference type="GO" id="GO:0019323">
    <property type="term" value="P:pentose catabolic process"/>
    <property type="evidence" value="ECO:0007669"/>
    <property type="project" value="UniProtKB-UniRule"/>
</dbReference>
<evidence type="ECO:0000256" key="3">
    <source>
        <dbReference type="ARBA" id="ARBA00001941"/>
    </source>
</evidence>
<comment type="caution">
    <text evidence="15">The sequence shown here is derived from an EMBL/GenBank/DDBJ whole genome shotgun (WGS) entry which is preliminary data.</text>
</comment>
<dbReference type="Pfam" id="PF00834">
    <property type="entry name" value="Ribul_P_3_epim"/>
    <property type="match status" value="1"/>
</dbReference>
<comment type="cofactor">
    <cofactor evidence="4">
        <name>Zn(2+)</name>
        <dbReference type="ChEBI" id="CHEBI:29105"/>
    </cofactor>
</comment>
<dbReference type="InterPro" id="IPR013785">
    <property type="entry name" value="Aldolase_TIM"/>
</dbReference>
<feature type="binding site" evidence="10">
    <location>
        <begin position="176"/>
        <end position="178"/>
    </location>
    <ligand>
        <name>substrate</name>
    </ligand>
</feature>
<evidence type="ECO:0000256" key="13">
    <source>
        <dbReference type="PIRSR" id="PIRSR001461-2"/>
    </source>
</evidence>
<dbReference type="HOGENOM" id="CLU_054856_2_0_9"/>
<dbReference type="GO" id="GO:0046872">
    <property type="term" value="F:metal ion binding"/>
    <property type="evidence" value="ECO:0007669"/>
    <property type="project" value="UniProtKB-UniRule"/>
</dbReference>
<comment type="cofactor">
    <cofactor evidence="5">
        <name>Fe(2+)</name>
        <dbReference type="ChEBI" id="CHEBI:29033"/>
    </cofactor>
</comment>
<name>B0P6C7_9FIRM</name>
<feature type="binding site" evidence="14">
    <location>
        <position position="178"/>
    </location>
    <ligand>
        <name>substrate</name>
    </ligand>
</feature>
<evidence type="ECO:0000256" key="2">
    <source>
        <dbReference type="ARBA" id="ARBA00001936"/>
    </source>
</evidence>
<dbReference type="AlphaFoldDB" id="B0P6C7"/>
<dbReference type="PANTHER" id="PTHR11749">
    <property type="entry name" value="RIBULOSE-5-PHOSPHATE-3-EPIMERASE"/>
    <property type="match status" value="1"/>
</dbReference>
<feature type="binding site" evidence="10 14">
    <location>
        <position position="67"/>
    </location>
    <ligand>
        <name>substrate</name>
    </ligand>
</feature>
<dbReference type="CDD" id="cd00429">
    <property type="entry name" value="RPE"/>
    <property type="match status" value="1"/>
</dbReference>
<keyword evidence="10 11" id="KW-0119">Carbohydrate metabolism</keyword>
<comment type="catalytic activity">
    <reaction evidence="1 10 11">
        <text>D-ribulose 5-phosphate = D-xylulose 5-phosphate</text>
        <dbReference type="Rhea" id="RHEA:13677"/>
        <dbReference type="ChEBI" id="CHEBI:57737"/>
        <dbReference type="ChEBI" id="CHEBI:58121"/>
        <dbReference type="EC" id="5.1.3.1"/>
    </reaction>
</comment>
<dbReference type="PROSITE" id="PS01086">
    <property type="entry name" value="RIBUL_P_3_EPIMER_2"/>
    <property type="match status" value="1"/>
</dbReference>
<dbReference type="NCBIfam" id="TIGR01163">
    <property type="entry name" value="rpe"/>
    <property type="match status" value="1"/>
</dbReference>
<dbReference type="GO" id="GO:0006098">
    <property type="term" value="P:pentose-phosphate shunt"/>
    <property type="evidence" value="ECO:0007669"/>
    <property type="project" value="UniProtKB-UniRule"/>
</dbReference>
<dbReference type="EC" id="5.1.3.1" evidence="7 10"/>
<feature type="binding site" evidence="10 14">
    <location>
        <begin position="198"/>
        <end position="199"/>
    </location>
    <ligand>
        <name>substrate</name>
    </ligand>
</feature>
<evidence type="ECO:0000256" key="11">
    <source>
        <dbReference type="PIRNR" id="PIRNR001461"/>
    </source>
</evidence>
<dbReference type="eggNOG" id="COG0036">
    <property type="taxonomic scope" value="Bacteria"/>
</dbReference>
<dbReference type="PROSITE" id="PS01085">
    <property type="entry name" value="RIBUL_P_3_EPIMER_1"/>
    <property type="match status" value="1"/>
</dbReference>
<keyword evidence="8 10" id="KW-0479">Metal-binding</keyword>
<evidence type="ECO:0000313" key="15">
    <source>
        <dbReference type="EMBL" id="EDS12752.1"/>
    </source>
</evidence>
<keyword evidence="13" id="KW-0464">Manganese</keyword>
<dbReference type="InterPro" id="IPR026019">
    <property type="entry name" value="Ribul_P_3_epim"/>
</dbReference>
<comment type="cofactor">
    <cofactor evidence="10 13">
        <name>a divalent metal cation</name>
        <dbReference type="ChEBI" id="CHEBI:60240"/>
    </cofactor>
    <text evidence="10 13">Binds 1 divalent metal cation per subunit.</text>
</comment>
<dbReference type="GO" id="GO:0005737">
    <property type="term" value="C:cytoplasm"/>
    <property type="evidence" value="ECO:0007669"/>
    <property type="project" value="UniProtKB-ARBA"/>
</dbReference>
<comment type="similarity">
    <text evidence="6 10 11">Belongs to the ribulose-phosphate 3-epimerase family.</text>
</comment>
<evidence type="ECO:0000313" key="16">
    <source>
        <dbReference type="Proteomes" id="UP000003803"/>
    </source>
</evidence>
<feature type="active site" description="Proton donor" evidence="10 12">
    <location>
        <position position="176"/>
    </location>
</feature>
<comment type="cofactor">
    <cofactor evidence="2">
        <name>Mn(2+)</name>
        <dbReference type="ChEBI" id="CHEBI:29035"/>
    </cofactor>
</comment>
<dbReference type="PIRSF" id="PIRSF001461">
    <property type="entry name" value="RPE"/>
    <property type="match status" value="1"/>
</dbReference>
<comment type="pathway">
    <text evidence="10">Carbohydrate degradation.</text>
</comment>
<evidence type="ECO:0000256" key="12">
    <source>
        <dbReference type="PIRSR" id="PIRSR001461-1"/>
    </source>
</evidence>
<evidence type="ECO:0000256" key="9">
    <source>
        <dbReference type="ARBA" id="ARBA00023235"/>
    </source>
</evidence>
<dbReference type="NCBIfam" id="NF004076">
    <property type="entry name" value="PRK05581.1-4"/>
    <property type="match status" value="1"/>
</dbReference>
<feature type="binding site" evidence="10 14">
    <location>
        <position position="9"/>
    </location>
    <ligand>
        <name>substrate</name>
    </ligand>
</feature>